<feature type="compositionally biased region" description="Pro residues" evidence="1">
    <location>
        <begin position="12"/>
        <end position="25"/>
    </location>
</feature>
<evidence type="ECO:0000313" key="2">
    <source>
        <dbReference type="EMBL" id="AFY30035.1"/>
    </source>
</evidence>
<accession>K9PA80</accession>
<proteinExistence type="predicted"/>
<dbReference type="KEGG" id="cgc:Cyagr_2944"/>
<dbReference type="AlphaFoldDB" id="K9PA80"/>
<dbReference type="OrthoDB" id="561702at2"/>
<dbReference type="Proteomes" id="UP000010388">
    <property type="component" value="Chromosome"/>
</dbReference>
<dbReference type="STRING" id="292564.Cyagr_2944"/>
<dbReference type="RefSeq" id="WP_015110469.1">
    <property type="nucleotide sequence ID" value="NC_019675.1"/>
</dbReference>
<evidence type="ECO:0000256" key="1">
    <source>
        <dbReference type="SAM" id="MobiDB-lite"/>
    </source>
</evidence>
<reference evidence="3" key="1">
    <citation type="journal article" date="2013" name="Proc. Natl. Acad. Sci. U.S.A.">
        <title>Improving the coverage of the cyanobacterial phylum using diversity-driven genome sequencing.</title>
        <authorList>
            <person name="Shih P.M."/>
            <person name="Wu D."/>
            <person name="Latifi A."/>
            <person name="Axen S.D."/>
            <person name="Fewer D.P."/>
            <person name="Talla E."/>
            <person name="Calteau A."/>
            <person name="Cai F."/>
            <person name="Tandeau de Marsac N."/>
            <person name="Rippka R."/>
            <person name="Herdman M."/>
            <person name="Sivonen K."/>
            <person name="Coursin T."/>
            <person name="Laurent T."/>
            <person name="Goodwin L."/>
            <person name="Nolan M."/>
            <person name="Davenport K.W."/>
            <person name="Han C.S."/>
            <person name="Rubin E.M."/>
            <person name="Eisen J.A."/>
            <person name="Woyke T."/>
            <person name="Gugger M."/>
            <person name="Kerfeld C.A."/>
        </authorList>
    </citation>
    <scope>NUCLEOTIDE SEQUENCE [LARGE SCALE GENOMIC DNA]</scope>
    <source>
        <strain evidence="3">ATCC 27147 / PCC 6307</strain>
    </source>
</reference>
<evidence type="ECO:0000313" key="3">
    <source>
        <dbReference type="Proteomes" id="UP000010388"/>
    </source>
</evidence>
<name>K9PA80_CYAGP</name>
<dbReference type="EMBL" id="CP003495">
    <property type="protein sequence ID" value="AFY30035.1"/>
    <property type="molecule type" value="Genomic_DNA"/>
</dbReference>
<dbReference type="eggNOG" id="ENOG5030RC8">
    <property type="taxonomic scope" value="Bacteria"/>
</dbReference>
<protein>
    <submittedName>
        <fullName evidence="2">Uncharacterized protein</fullName>
    </submittedName>
</protein>
<sequence length="157" mass="15765">MLTGCGASPTTEAPPAPAPAPPRPAAPTASSGAVPEGLTPLPTSQQVVNAFRMGRQDPFGSLVPELLPRAAAGGATARAAAIPPPFLNDFRVTGVIDSGGQSEAVVTYGQLSGSLRPGDRGGRTTDLLPSGWSVASVDVANGSLILQSGSRRVKVEL</sequence>
<dbReference type="HOGENOM" id="CLU_126607_0_0_3"/>
<gene>
    <name evidence="2" type="ordered locus">Cyagr_2944</name>
</gene>
<feature type="region of interest" description="Disordered" evidence="1">
    <location>
        <begin position="1"/>
        <end position="43"/>
    </location>
</feature>
<organism evidence="2 3">
    <name type="scientific">Cyanobium gracile (strain ATCC 27147 / PCC 6307)</name>
    <dbReference type="NCBI Taxonomy" id="292564"/>
    <lineage>
        <taxon>Bacteria</taxon>
        <taxon>Bacillati</taxon>
        <taxon>Cyanobacteriota</taxon>
        <taxon>Cyanophyceae</taxon>
        <taxon>Synechococcales</taxon>
        <taxon>Prochlorococcaceae</taxon>
        <taxon>Cyanobium</taxon>
    </lineage>
</organism>